<dbReference type="Pfam" id="PF00216">
    <property type="entry name" value="Bac_DNA_binding"/>
    <property type="match status" value="1"/>
</dbReference>
<sequence>MSDRVADKLGCTKAQGEAALNAVLRSVQDELSKGNRVVLTGFGTFELRDVKARKVRPIRGSKAGDLIEVPAHKRVGFSAGAELSKAAQS</sequence>
<dbReference type="Proteomes" id="UP001174909">
    <property type="component" value="Unassembled WGS sequence"/>
</dbReference>
<keyword evidence="1 3" id="KW-0238">DNA-binding</keyword>
<keyword evidence="4" id="KW-1185">Reference proteome</keyword>
<comment type="caution">
    <text evidence="3">The sequence shown here is derived from an EMBL/GenBank/DDBJ whole genome shotgun (WGS) entry which is preliminary data.</text>
</comment>
<evidence type="ECO:0000313" key="4">
    <source>
        <dbReference type="Proteomes" id="UP001174909"/>
    </source>
</evidence>
<dbReference type="InterPro" id="IPR010992">
    <property type="entry name" value="IHF-like_DNA-bd_dom_sf"/>
</dbReference>
<comment type="similarity">
    <text evidence="2">Belongs to the bacterial histone-like protein family.</text>
</comment>
<protein>
    <submittedName>
        <fullName evidence="3">DNA-binding protein HU</fullName>
    </submittedName>
</protein>
<evidence type="ECO:0000256" key="1">
    <source>
        <dbReference type="ARBA" id="ARBA00023125"/>
    </source>
</evidence>
<dbReference type="GO" id="GO:0030527">
    <property type="term" value="F:structural constituent of chromatin"/>
    <property type="evidence" value="ECO:0007669"/>
    <property type="project" value="InterPro"/>
</dbReference>
<organism evidence="3 4">
    <name type="scientific">Geodia barretti</name>
    <name type="common">Barrett's horny sponge</name>
    <dbReference type="NCBI Taxonomy" id="519541"/>
    <lineage>
        <taxon>Eukaryota</taxon>
        <taxon>Metazoa</taxon>
        <taxon>Porifera</taxon>
        <taxon>Demospongiae</taxon>
        <taxon>Heteroscleromorpha</taxon>
        <taxon>Tetractinellida</taxon>
        <taxon>Astrophorina</taxon>
        <taxon>Geodiidae</taxon>
        <taxon>Geodia</taxon>
    </lineage>
</organism>
<accession>A0AA35RR83</accession>
<proteinExistence type="inferred from homology"/>
<dbReference type="InterPro" id="IPR000119">
    <property type="entry name" value="Hist_DNA-bd"/>
</dbReference>
<dbReference type="GO" id="GO:0005829">
    <property type="term" value="C:cytosol"/>
    <property type="evidence" value="ECO:0007669"/>
    <property type="project" value="TreeGrafter"/>
</dbReference>
<dbReference type="SMART" id="SM00411">
    <property type="entry name" value="BHL"/>
    <property type="match status" value="1"/>
</dbReference>
<dbReference type="SUPFAM" id="SSF47729">
    <property type="entry name" value="IHF-like DNA-binding proteins"/>
    <property type="match status" value="1"/>
</dbReference>
<dbReference type="CDD" id="cd13831">
    <property type="entry name" value="HU"/>
    <property type="match status" value="1"/>
</dbReference>
<reference evidence="3" key="1">
    <citation type="submission" date="2023-03" db="EMBL/GenBank/DDBJ databases">
        <authorList>
            <person name="Steffen K."/>
            <person name="Cardenas P."/>
        </authorList>
    </citation>
    <scope>NUCLEOTIDE SEQUENCE</scope>
</reference>
<dbReference type="GO" id="GO:0003677">
    <property type="term" value="F:DNA binding"/>
    <property type="evidence" value="ECO:0007669"/>
    <property type="project" value="UniProtKB-KW"/>
</dbReference>
<dbReference type="EMBL" id="CASHTH010001466">
    <property type="protein sequence ID" value="CAI8015787.1"/>
    <property type="molecule type" value="Genomic_DNA"/>
</dbReference>
<name>A0AA35RR83_GEOBA</name>
<dbReference type="Gene3D" id="4.10.520.10">
    <property type="entry name" value="IHF-like DNA-binding proteins"/>
    <property type="match status" value="1"/>
</dbReference>
<dbReference type="PANTHER" id="PTHR33175">
    <property type="entry name" value="DNA-BINDING PROTEIN HU"/>
    <property type="match status" value="1"/>
</dbReference>
<evidence type="ECO:0000313" key="3">
    <source>
        <dbReference type="EMBL" id="CAI8015787.1"/>
    </source>
</evidence>
<evidence type="ECO:0000256" key="2">
    <source>
        <dbReference type="RuleBase" id="RU003939"/>
    </source>
</evidence>
<gene>
    <name evidence="3" type="ORF">GBAR_LOCUS9749</name>
</gene>
<dbReference type="PANTHER" id="PTHR33175:SF3">
    <property type="entry name" value="DNA-BINDING PROTEIN HU-BETA"/>
    <property type="match status" value="1"/>
</dbReference>
<dbReference type="AlphaFoldDB" id="A0AA35RR83"/>